<feature type="transmembrane region" description="Helical" evidence="2">
    <location>
        <begin position="185"/>
        <end position="214"/>
    </location>
</feature>
<evidence type="ECO:0000256" key="1">
    <source>
        <dbReference type="SAM" id="MobiDB-lite"/>
    </source>
</evidence>
<feature type="compositionally biased region" description="Pro residues" evidence="1">
    <location>
        <begin position="332"/>
        <end position="352"/>
    </location>
</feature>
<accession>A0A2R8FAE3</accession>
<feature type="transmembrane region" description="Helical" evidence="2">
    <location>
        <begin position="102"/>
        <end position="130"/>
    </location>
</feature>
<feature type="region of interest" description="Disordered" evidence="1">
    <location>
        <begin position="311"/>
        <end position="352"/>
    </location>
</feature>
<evidence type="ECO:0000256" key="2">
    <source>
        <dbReference type="SAM" id="Phobius"/>
    </source>
</evidence>
<keyword evidence="4" id="KW-1185">Reference proteome</keyword>
<dbReference type="NCBIfam" id="NF047332">
    <property type="entry name" value="Chlamy_GarD"/>
    <property type="match status" value="1"/>
</dbReference>
<keyword evidence="2" id="KW-0812">Transmembrane</keyword>
<evidence type="ECO:0000313" key="4">
    <source>
        <dbReference type="Proteomes" id="UP000244926"/>
    </source>
</evidence>
<dbReference type="OrthoDB" id="18014at2"/>
<dbReference type="KEGG" id="csee:C10C_0211"/>
<feature type="transmembrane region" description="Helical" evidence="2">
    <location>
        <begin position="220"/>
        <end position="246"/>
    </location>
</feature>
<organism evidence="3 4">
    <name type="scientific">Chlamydia serpentis</name>
    <dbReference type="NCBI Taxonomy" id="1967782"/>
    <lineage>
        <taxon>Bacteria</taxon>
        <taxon>Pseudomonadati</taxon>
        <taxon>Chlamydiota</taxon>
        <taxon>Chlamydiia</taxon>
        <taxon>Chlamydiales</taxon>
        <taxon>Chlamydiaceae</taxon>
        <taxon>Chlamydia/Chlamydophila group</taxon>
        <taxon>Chlamydia</taxon>
    </lineage>
</organism>
<dbReference type="AlphaFoldDB" id="A0A2R8FAE3"/>
<proteinExistence type="predicted"/>
<dbReference type="RefSeq" id="WP_108896361.1">
    <property type="nucleotide sequence ID" value="NZ_LT993738.1"/>
</dbReference>
<reference evidence="4" key="1">
    <citation type="submission" date="2017-11" db="EMBL/GenBank/DDBJ databases">
        <authorList>
            <person name="Seth-Smith MB H."/>
        </authorList>
    </citation>
    <scope>NUCLEOTIDE SEQUENCE [LARGE SCALE GENOMIC DNA]</scope>
</reference>
<evidence type="ECO:0000313" key="3">
    <source>
        <dbReference type="EMBL" id="SPN73389.1"/>
    </source>
</evidence>
<keyword evidence="2" id="KW-0472">Membrane</keyword>
<gene>
    <name evidence="3" type="ORF">C10C_0211</name>
</gene>
<name>A0A2R8FAE3_9CHLA</name>
<dbReference type="Proteomes" id="UP000244926">
    <property type="component" value="Chromosome I"/>
</dbReference>
<dbReference type="EMBL" id="LT993738">
    <property type="protein sequence ID" value="SPN73389.1"/>
    <property type="molecule type" value="Genomic_DNA"/>
</dbReference>
<sequence length="352" mass="38446">MASFPPFSNIINQTNSVIRSHIFYFIENKYVDPSVSSQVMLESLARGSLPNFSNLFQQPEELMLSGFKVVHNFSDLLYCLEILIMCFSHCNRHHYSRESENAVFILGATLLFFLLLLILGPIVGTVAYCAYKIHKAVGMICSLNRVKSKVLDRLPDNVLHRAAAIAAIRSSEETKKACKVYANSMVVFLAISLIASLALIALTAGIVLALFFIAPGAAPVITAAMIGCCAGGGTGLLLSLLGLWVAVVCKTNKQSKCAGHLTQAIIRSVLSESILCDPSLYHTNEIAKEILLKDCLDSYGQFFSEEEVKQLRGSASFSRPPPPSYDDIYPEYNPPPPFNPAYPSGSPPPYTP</sequence>
<protein>
    <submittedName>
        <fullName evidence="3">Uncharacterized protein</fullName>
    </submittedName>
</protein>
<keyword evidence="2" id="KW-1133">Transmembrane helix</keyword>